<accession>A0ABW0S829</accession>
<organism evidence="1 2">
    <name type="scientific">Rubellimicrobium aerolatum</name>
    <dbReference type="NCBI Taxonomy" id="490979"/>
    <lineage>
        <taxon>Bacteria</taxon>
        <taxon>Pseudomonadati</taxon>
        <taxon>Pseudomonadota</taxon>
        <taxon>Alphaproteobacteria</taxon>
        <taxon>Rhodobacterales</taxon>
        <taxon>Roseobacteraceae</taxon>
        <taxon>Rubellimicrobium</taxon>
    </lineage>
</organism>
<protein>
    <submittedName>
        <fullName evidence="1">Uncharacterized protein</fullName>
    </submittedName>
</protein>
<proteinExistence type="predicted"/>
<evidence type="ECO:0000313" key="2">
    <source>
        <dbReference type="Proteomes" id="UP001596056"/>
    </source>
</evidence>
<reference evidence="2" key="1">
    <citation type="journal article" date="2019" name="Int. J. Syst. Evol. Microbiol.">
        <title>The Global Catalogue of Microorganisms (GCM) 10K type strain sequencing project: providing services to taxonomists for standard genome sequencing and annotation.</title>
        <authorList>
            <consortium name="The Broad Institute Genomics Platform"/>
            <consortium name="The Broad Institute Genome Sequencing Center for Infectious Disease"/>
            <person name="Wu L."/>
            <person name="Ma J."/>
        </authorList>
    </citation>
    <scope>NUCLEOTIDE SEQUENCE [LARGE SCALE GENOMIC DNA]</scope>
    <source>
        <strain evidence="2">KACC 11588</strain>
    </source>
</reference>
<comment type="caution">
    <text evidence="1">The sequence shown here is derived from an EMBL/GenBank/DDBJ whole genome shotgun (WGS) entry which is preliminary data.</text>
</comment>
<keyword evidence="2" id="KW-1185">Reference proteome</keyword>
<sequence>MAEPPLVLRAPPPALLVVARPVEAAVDGTRLLRERLGPTRAEAEVALALAEGAMLT</sequence>
<name>A0ABW0S829_9RHOB</name>
<dbReference type="EMBL" id="JBHSNA010000001">
    <property type="protein sequence ID" value="MFC5565064.1"/>
    <property type="molecule type" value="Genomic_DNA"/>
</dbReference>
<dbReference type="Proteomes" id="UP001596056">
    <property type="component" value="Unassembled WGS sequence"/>
</dbReference>
<gene>
    <name evidence="1" type="ORF">ACFPOC_01345</name>
</gene>
<dbReference type="RefSeq" id="WP_209836959.1">
    <property type="nucleotide sequence ID" value="NZ_JAGGJP010000001.1"/>
</dbReference>
<evidence type="ECO:0000313" key="1">
    <source>
        <dbReference type="EMBL" id="MFC5565064.1"/>
    </source>
</evidence>